<feature type="repeat" description="PPR" evidence="2">
    <location>
        <begin position="244"/>
        <end position="278"/>
    </location>
</feature>
<dbReference type="EMBL" id="GDJX01025263">
    <property type="protein sequence ID" value="JAT42673.1"/>
    <property type="molecule type" value="Transcribed_RNA"/>
</dbReference>
<protein>
    <submittedName>
        <fullName evidence="3">Pentatricopeptide repeat-containing protein At4g21065</fullName>
    </submittedName>
</protein>
<gene>
    <name evidence="3" type="primary">PCMP-H28_14</name>
    <name evidence="3" type="ORF">g.32795</name>
</gene>
<dbReference type="PANTHER" id="PTHR47926:SF458">
    <property type="entry name" value="PENTATRICOPEPTIDE REPEAT-CONTAINING PROTEIN"/>
    <property type="match status" value="1"/>
</dbReference>
<dbReference type="PROSITE" id="PS51375">
    <property type="entry name" value="PPR"/>
    <property type="match status" value="2"/>
</dbReference>
<accession>A0A1D1XJU5</accession>
<dbReference type="Pfam" id="PF01535">
    <property type="entry name" value="PPR"/>
    <property type="match status" value="2"/>
</dbReference>
<dbReference type="InterPro" id="IPR046960">
    <property type="entry name" value="PPR_At4g14850-like_plant"/>
</dbReference>
<dbReference type="Pfam" id="PF13041">
    <property type="entry name" value="PPR_2"/>
    <property type="match status" value="1"/>
</dbReference>
<dbReference type="AlphaFoldDB" id="A0A1D1XJU5"/>
<organism evidence="3">
    <name type="scientific">Anthurium amnicola</name>
    <dbReference type="NCBI Taxonomy" id="1678845"/>
    <lineage>
        <taxon>Eukaryota</taxon>
        <taxon>Viridiplantae</taxon>
        <taxon>Streptophyta</taxon>
        <taxon>Embryophyta</taxon>
        <taxon>Tracheophyta</taxon>
        <taxon>Spermatophyta</taxon>
        <taxon>Magnoliopsida</taxon>
        <taxon>Liliopsida</taxon>
        <taxon>Araceae</taxon>
        <taxon>Pothoideae</taxon>
        <taxon>Potheae</taxon>
        <taxon>Anthurium</taxon>
    </lineage>
</organism>
<dbReference type="Gene3D" id="1.25.40.10">
    <property type="entry name" value="Tetratricopeptide repeat domain"/>
    <property type="match status" value="2"/>
</dbReference>
<feature type="non-terminal residue" evidence="3">
    <location>
        <position position="1"/>
    </location>
</feature>
<dbReference type="InterPro" id="IPR046848">
    <property type="entry name" value="E_motif"/>
</dbReference>
<proteinExistence type="predicted"/>
<evidence type="ECO:0000256" key="1">
    <source>
        <dbReference type="ARBA" id="ARBA00022737"/>
    </source>
</evidence>
<keyword evidence="1" id="KW-0677">Repeat</keyword>
<dbReference type="GO" id="GO:0003723">
    <property type="term" value="F:RNA binding"/>
    <property type="evidence" value="ECO:0007669"/>
    <property type="project" value="InterPro"/>
</dbReference>
<reference evidence="3" key="1">
    <citation type="submission" date="2015-07" db="EMBL/GenBank/DDBJ databases">
        <title>Transcriptome Assembly of Anthurium amnicola.</title>
        <authorList>
            <person name="Suzuki J."/>
        </authorList>
    </citation>
    <scope>NUCLEOTIDE SEQUENCE</scope>
</reference>
<evidence type="ECO:0000256" key="2">
    <source>
        <dbReference type="PROSITE-ProRule" id="PRU00708"/>
    </source>
</evidence>
<dbReference type="Pfam" id="PF20431">
    <property type="entry name" value="E_motif"/>
    <property type="match status" value="1"/>
</dbReference>
<evidence type="ECO:0000313" key="3">
    <source>
        <dbReference type="EMBL" id="JAT42673.1"/>
    </source>
</evidence>
<dbReference type="InterPro" id="IPR002885">
    <property type="entry name" value="PPR_rpt"/>
</dbReference>
<feature type="repeat" description="PPR" evidence="2">
    <location>
        <begin position="142"/>
        <end position="176"/>
    </location>
</feature>
<dbReference type="NCBIfam" id="TIGR00756">
    <property type="entry name" value="PPR"/>
    <property type="match status" value="2"/>
</dbReference>
<dbReference type="PANTHER" id="PTHR47926">
    <property type="entry name" value="PENTATRICOPEPTIDE REPEAT-CONTAINING PROTEIN"/>
    <property type="match status" value="1"/>
</dbReference>
<name>A0A1D1XJU5_9ARAE</name>
<sequence length="489" mass="53755">TCSPSRSPIPVARPQPHHDHIVVLRRCAARARQVHARALRAGARQPRLWNALARAYASDGAPRLALLACLHMPVRDMYSFPLAFRLCSRLSAFREGLCLHAHLHKLGLAAHVHSLNALLTMYFDGGQQESARRVFDHMPQRTVASWTALLVGLERHSRVHEAMQVFCDMLGAGVTPDEAALVGTLSACTHCGCLEFGASVHGHSVVRGLGLDLVALGTSLVDMYAKSGAIHISRTIFERMSRRNVLSWSAMIGGLALHGLGLEALELFHEMMEVGLKPTAVTMTNVLTACSHAGFVEEGWKCFALVKEGFGIEPTIEHYGCMVDLLGRAGMLAQALEFVEMMPVEPSGVIWRSLLGAASTHGDLKMGELAMNRLALLEDPAAGDYVMLANLYAKLNCWEDVGRVRTRMNDSKVRKVSGYSSLELDGIVHKFVVGDRSHLQSDSMYEMLGAMNRVCLENSNAKCCYNRSSELKTSRFVSLEQLDEFSRSF</sequence>
<dbReference type="InterPro" id="IPR011990">
    <property type="entry name" value="TPR-like_helical_dom_sf"/>
</dbReference>
<dbReference type="FunFam" id="1.25.40.10:FF:000184">
    <property type="entry name" value="Pentatricopeptide repeat-containing protein, chloroplastic"/>
    <property type="match status" value="1"/>
</dbReference>
<dbReference type="GO" id="GO:0009451">
    <property type="term" value="P:RNA modification"/>
    <property type="evidence" value="ECO:0007669"/>
    <property type="project" value="InterPro"/>
</dbReference>